<dbReference type="Pfam" id="PF00113">
    <property type="entry name" value="Enolase_C"/>
    <property type="match status" value="1"/>
</dbReference>
<proteinExistence type="inferred from homology"/>
<feature type="binding site" evidence="8">
    <location>
        <position position="152"/>
    </location>
    <ligand>
        <name>substrate</name>
    </ligand>
</feature>
<keyword evidence="4 6" id="KW-0324">Glycolysis</keyword>
<evidence type="ECO:0000256" key="5">
    <source>
        <dbReference type="ARBA" id="ARBA00023239"/>
    </source>
</evidence>
<comment type="cofactor">
    <cofactor evidence="6">
        <name>Mg(2+)</name>
        <dbReference type="ChEBI" id="CHEBI:18420"/>
    </cofactor>
    <text evidence="6">Binds a second Mg(2+) ion via substrate during catalysis.</text>
</comment>
<feature type="binding site" evidence="6 9">
    <location>
        <position position="308"/>
    </location>
    <ligand>
        <name>Mg(2+)</name>
        <dbReference type="ChEBI" id="CHEBI:18420"/>
    </ligand>
</feature>
<dbReference type="InterPro" id="IPR020809">
    <property type="entry name" value="Enolase_CS"/>
</dbReference>
<comment type="catalytic activity">
    <reaction evidence="6">
        <text>(2R)-2-phosphoglycerate = phosphoenolpyruvate + H2O</text>
        <dbReference type="Rhea" id="RHEA:10164"/>
        <dbReference type="ChEBI" id="CHEBI:15377"/>
        <dbReference type="ChEBI" id="CHEBI:58289"/>
        <dbReference type="ChEBI" id="CHEBI:58702"/>
        <dbReference type="EC" id="4.2.1.11"/>
    </reaction>
</comment>
<keyword evidence="12" id="KW-0670">Pyruvate</keyword>
<evidence type="ECO:0000256" key="8">
    <source>
        <dbReference type="PIRSR" id="PIRSR001400-2"/>
    </source>
</evidence>
<keyword evidence="6" id="KW-0964">Secreted</keyword>
<keyword evidence="6" id="KW-0963">Cytoplasm</keyword>
<evidence type="ECO:0000256" key="6">
    <source>
        <dbReference type="HAMAP-Rule" id="MF_00318"/>
    </source>
</evidence>
<dbReference type="Proteomes" id="UP000245638">
    <property type="component" value="Unassembled WGS sequence"/>
</dbReference>
<dbReference type="InterPro" id="IPR029017">
    <property type="entry name" value="Enolase-like_N"/>
</dbReference>
<accession>A0A2T9X754</accession>
<feature type="domain" description="Enolase C-terminal TIM barrel" evidence="10">
    <location>
        <begin position="136"/>
        <end position="413"/>
    </location>
</feature>
<name>A0A2T9X754_9CREN</name>
<feature type="binding site" evidence="6">
    <location>
        <position position="333"/>
    </location>
    <ligand>
        <name>(2R)-2-phosphoglycerate</name>
        <dbReference type="ChEBI" id="CHEBI:58289"/>
    </ligand>
</feature>
<comment type="subcellular location">
    <subcellularLocation>
        <location evidence="6">Cytoplasm</location>
    </subcellularLocation>
    <subcellularLocation>
        <location evidence="6">Secreted</location>
    </subcellularLocation>
    <subcellularLocation>
        <location evidence="6">Cell surface</location>
    </subcellularLocation>
    <text evidence="6">Fractions of enolase are present in both the cytoplasm and on the cell surface.</text>
</comment>
<dbReference type="Gene3D" id="3.30.390.10">
    <property type="entry name" value="Enolase-like, N-terminal domain"/>
    <property type="match status" value="1"/>
</dbReference>
<dbReference type="SFLD" id="SFLDF00002">
    <property type="entry name" value="enolase"/>
    <property type="match status" value="1"/>
</dbReference>
<dbReference type="PIRSF" id="PIRSF001400">
    <property type="entry name" value="Enolase"/>
    <property type="match status" value="1"/>
</dbReference>
<feature type="binding site" evidence="6 9">
    <location>
        <position position="282"/>
    </location>
    <ligand>
        <name>Mg(2+)</name>
        <dbReference type="ChEBI" id="CHEBI:18420"/>
    </ligand>
</feature>
<feature type="active site" description="Proton donor" evidence="6 7">
    <location>
        <position position="204"/>
    </location>
</feature>
<dbReference type="GO" id="GO:0004634">
    <property type="term" value="F:phosphopyruvate hydratase activity"/>
    <property type="evidence" value="ECO:0007669"/>
    <property type="project" value="UniProtKB-UniRule"/>
</dbReference>
<keyword evidence="6 9" id="KW-0479">Metal-binding</keyword>
<dbReference type="GO" id="GO:0000015">
    <property type="term" value="C:phosphopyruvate hydratase complex"/>
    <property type="evidence" value="ECO:0007669"/>
    <property type="project" value="InterPro"/>
</dbReference>
<dbReference type="PRINTS" id="PR00148">
    <property type="entry name" value="ENOLASE"/>
</dbReference>
<dbReference type="GO" id="GO:0006096">
    <property type="term" value="P:glycolytic process"/>
    <property type="evidence" value="ECO:0007669"/>
    <property type="project" value="UniProtKB-UniRule"/>
</dbReference>
<feature type="binding site" evidence="8">
    <location>
        <position position="282"/>
    </location>
    <ligand>
        <name>substrate</name>
    </ligand>
</feature>
<dbReference type="HAMAP" id="MF_00318">
    <property type="entry name" value="Enolase"/>
    <property type="match status" value="1"/>
</dbReference>
<evidence type="ECO:0000256" key="1">
    <source>
        <dbReference type="ARBA" id="ARBA00005031"/>
    </source>
</evidence>
<evidence type="ECO:0000259" key="11">
    <source>
        <dbReference type="SMART" id="SM01193"/>
    </source>
</evidence>
<evidence type="ECO:0000256" key="7">
    <source>
        <dbReference type="PIRSR" id="PIRSR001400-1"/>
    </source>
</evidence>
<feature type="active site" description="Proton acceptor" evidence="6 7">
    <location>
        <position position="333"/>
    </location>
</feature>
<feature type="binding site" evidence="6 9">
    <location>
        <position position="239"/>
    </location>
    <ligand>
        <name>Mg(2+)</name>
        <dbReference type="ChEBI" id="CHEBI:18420"/>
    </ligand>
</feature>
<feature type="binding site" evidence="8">
    <location>
        <begin position="360"/>
        <end position="363"/>
    </location>
    <ligand>
        <name>substrate</name>
    </ligand>
</feature>
<dbReference type="GO" id="GO:0000287">
    <property type="term" value="F:magnesium ion binding"/>
    <property type="evidence" value="ECO:0007669"/>
    <property type="project" value="UniProtKB-UniRule"/>
</dbReference>
<feature type="binding site" evidence="6">
    <location>
        <position position="363"/>
    </location>
    <ligand>
        <name>(2R)-2-phosphoglycerate</name>
        <dbReference type="ChEBI" id="CHEBI:58289"/>
    </ligand>
</feature>
<gene>
    <name evidence="6" type="primary">eno</name>
    <name evidence="12" type="ORF">DDW13_04160</name>
</gene>
<dbReference type="UniPathway" id="UPA00109">
    <property type="reaction ID" value="UER00187"/>
</dbReference>
<dbReference type="GO" id="GO:0005576">
    <property type="term" value="C:extracellular region"/>
    <property type="evidence" value="ECO:0007669"/>
    <property type="project" value="UniProtKB-SubCell"/>
</dbReference>
<dbReference type="EC" id="4.2.1.11" evidence="6"/>
<evidence type="ECO:0000313" key="13">
    <source>
        <dbReference type="Proteomes" id="UP000245638"/>
    </source>
</evidence>
<feature type="binding site" evidence="8">
    <location>
        <position position="384"/>
    </location>
    <ligand>
        <name>substrate</name>
    </ligand>
</feature>
<dbReference type="InterPro" id="IPR036849">
    <property type="entry name" value="Enolase-like_C_sf"/>
</dbReference>
<reference evidence="12 13" key="1">
    <citation type="journal article" date="2015" name="Appl. Environ. Microbiol.">
        <title>Nanoarchaeota, Their Sulfolobales Host, and Nanoarchaeota Virus Distribution across Yellowstone National Park Hot Springs.</title>
        <authorList>
            <person name="Munson-McGee J.H."/>
            <person name="Field E.K."/>
            <person name="Bateson M."/>
            <person name="Rooney C."/>
            <person name="Stepanauskas R."/>
            <person name="Young M.J."/>
        </authorList>
    </citation>
    <scope>NUCLEOTIDE SEQUENCE [LARGE SCALE GENOMIC DNA]</scope>
    <source>
        <strain evidence="12">SCGC AC-742_N10</strain>
    </source>
</reference>
<dbReference type="SFLD" id="SFLDS00001">
    <property type="entry name" value="Enolase"/>
    <property type="match status" value="1"/>
</dbReference>
<feature type="binding site" evidence="6">
    <location>
        <position position="160"/>
    </location>
    <ligand>
        <name>(2R)-2-phosphoglycerate</name>
        <dbReference type="ChEBI" id="CHEBI:58289"/>
    </ligand>
</feature>
<dbReference type="SMART" id="SM01192">
    <property type="entry name" value="Enolase_C"/>
    <property type="match status" value="1"/>
</dbReference>
<dbReference type="PANTHER" id="PTHR11902:SF1">
    <property type="entry name" value="ENOLASE"/>
    <property type="match status" value="1"/>
</dbReference>
<comment type="function">
    <text evidence="6">Catalyzes the reversible conversion of 2-phosphoglycerate (2-PG) into phosphoenolpyruvate (PEP). It is essential for the degradation of carbohydrates via glycolysis.</text>
</comment>
<evidence type="ECO:0000256" key="2">
    <source>
        <dbReference type="ARBA" id="ARBA00009604"/>
    </source>
</evidence>
<dbReference type="InterPro" id="IPR000941">
    <property type="entry name" value="Enolase"/>
</dbReference>
<dbReference type="SMART" id="SM01193">
    <property type="entry name" value="Enolase_N"/>
    <property type="match status" value="1"/>
</dbReference>
<dbReference type="GO" id="GO:0009986">
    <property type="term" value="C:cell surface"/>
    <property type="evidence" value="ECO:0007669"/>
    <property type="project" value="UniProtKB-SubCell"/>
</dbReference>
<dbReference type="Gene3D" id="3.20.20.120">
    <property type="entry name" value="Enolase-like C-terminal domain"/>
    <property type="match status" value="1"/>
</dbReference>
<comment type="caution">
    <text evidence="12">The sequence shown here is derived from an EMBL/GenBank/DDBJ whole genome shotgun (WGS) entry which is preliminary data.</text>
</comment>
<comment type="pathway">
    <text evidence="1 6">Carbohydrate degradation; glycolysis; pyruvate from D-glyceraldehyde 3-phosphate: step 4/5.</text>
</comment>
<feature type="binding site" evidence="6">
    <location>
        <position position="384"/>
    </location>
    <ligand>
        <name>(2R)-2-phosphoglycerate</name>
        <dbReference type="ChEBI" id="CHEBI:58289"/>
    </ligand>
</feature>
<feature type="binding site" evidence="8">
    <location>
        <position position="161"/>
    </location>
    <ligand>
        <name>substrate</name>
    </ligand>
</feature>
<dbReference type="AlphaFoldDB" id="A0A2T9X754"/>
<dbReference type="SFLD" id="SFLDG00178">
    <property type="entry name" value="enolase"/>
    <property type="match status" value="1"/>
</dbReference>
<dbReference type="NCBIfam" id="TIGR01060">
    <property type="entry name" value="eno"/>
    <property type="match status" value="1"/>
</dbReference>
<dbReference type="EMBL" id="QEFD01000128">
    <property type="protein sequence ID" value="PVU75919.1"/>
    <property type="molecule type" value="Genomic_DNA"/>
</dbReference>
<feature type="binding site" evidence="8">
    <location>
        <position position="308"/>
    </location>
    <ligand>
        <name>substrate</name>
    </ligand>
</feature>
<organism evidence="12 13">
    <name type="scientific">Acidianus hospitalis</name>
    <dbReference type="NCBI Taxonomy" id="563177"/>
    <lineage>
        <taxon>Archaea</taxon>
        <taxon>Thermoproteota</taxon>
        <taxon>Thermoprotei</taxon>
        <taxon>Sulfolobales</taxon>
        <taxon>Sulfolobaceae</taxon>
        <taxon>Acidianus</taxon>
    </lineage>
</organism>
<dbReference type="SUPFAM" id="SSF51604">
    <property type="entry name" value="Enolase C-terminal domain-like"/>
    <property type="match status" value="1"/>
</dbReference>
<sequence length="417" mass="46243">MSDKFIIKKIKGIEILDSRGNRTIRVFVETEGGIKSFGDAPAGASKGSREAIELRDSKGGVKPAIDSVNYFINDALRGFDVRRQEDIDRTLIQLDGTDNKSKLGANAIIATSIAVAKTAAKALGLEIFQYIGGGRKHRIPVPLLNILNGGLHAGNNLKIQEFIIIPLKFNKFSEALFASTEVYKQLKNLVTEKFGKIYTALGDEGGVSPPLNKTEEALELLSGAVKKAGYEGEFFFGMDAASSDFYNEKEGVYEIDGAKKSAEEMIDYYSELAEKYPVLYLEDPFNENDFEHFAELQSKLKNTIITGDDLYTTNVKYLKKGIENKSTRGVIVKPNQIGTLTETYEFFDTARENSIKTVISHRSGETEDNFIADLAVGLNSDFIKTGAPARGERTAKYNRILEIENEYEIEYGNKNII</sequence>
<feature type="binding site" evidence="6">
    <location>
        <position position="362"/>
    </location>
    <ligand>
        <name>(2R)-2-phosphoglycerate</name>
        <dbReference type="ChEBI" id="CHEBI:58289"/>
    </ligand>
</feature>
<dbReference type="PROSITE" id="PS00164">
    <property type="entry name" value="ENOLASE"/>
    <property type="match status" value="1"/>
</dbReference>
<evidence type="ECO:0000256" key="4">
    <source>
        <dbReference type="ARBA" id="ARBA00023152"/>
    </source>
</evidence>
<comment type="similarity">
    <text evidence="2 6">Belongs to the enolase family.</text>
</comment>
<protein>
    <recommendedName>
        <fullName evidence="6">Enolase</fullName>
        <ecNumber evidence="6">4.2.1.11</ecNumber>
    </recommendedName>
    <alternativeName>
        <fullName evidence="6">2-phospho-D-glycerate hydro-lyase</fullName>
    </alternativeName>
    <alternativeName>
        <fullName evidence="6">2-phosphoglycerate dehydratase</fullName>
    </alternativeName>
</protein>
<dbReference type="CDD" id="cd03313">
    <property type="entry name" value="enolase"/>
    <property type="match status" value="1"/>
</dbReference>
<feature type="domain" description="Enolase N-terminal" evidence="11">
    <location>
        <begin position="7"/>
        <end position="131"/>
    </location>
</feature>
<keyword evidence="3 6" id="KW-0460">Magnesium</keyword>
<evidence type="ECO:0000256" key="9">
    <source>
        <dbReference type="PIRSR" id="PIRSR001400-3"/>
    </source>
</evidence>
<dbReference type="InterPro" id="IPR020811">
    <property type="entry name" value="Enolase_N"/>
</dbReference>
<dbReference type="Pfam" id="PF03952">
    <property type="entry name" value="Enolase_N"/>
    <property type="match status" value="1"/>
</dbReference>
<evidence type="ECO:0000259" key="10">
    <source>
        <dbReference type="SMART" id="SM01192"/>
    </source>
</evidence>
<evidence type="ECO:0000313" key="12">
    <source>
        <dbReference type="EMBL" id="PVU75919.1"/>
    </source>
</evidence>
<dbReference type="InterPro" id="IPR020810">
    <property type="entry name" value="Enolase_C"/>
</dbReference>
<comment type="cofactor">
    <cofactor evidence="9">
        <name>Mg(2+)</name>
        <dbReference type="ChEBI" id="CHEBI:18420"/>
    </cofactor>
    <text evidence="9">Mg(2+) is required for catalysis and for stabilizing the dimer.</text>
</comment>
<dbReference type="SUPFAM" id="SSF54826">
    <property type="entry name" value="Enolase N-terminal domain-like"/>
    <property type="match status" value="1"/>
</dbReference>
<dbReference type="PANTHER" id="PTHR11902">
    <property type="entry name" value="ENOLASE"/>
    <property type="match status" value="1"/>
</dbReference>
<evidence type="ECO:0000256" key="3">
    <source>
        <dbReference type="ARBA" id="ARBA00022842"/>
    </source>
</evidence>
<keyword evidence="5 6" id="KW-0456">Lyase</keyword>